<reference evidence="2 3" key="1">
    <citation type="journal article" date="2014" name="BMC Genomics">
        <title>Genome based analysis of type-I polyketide synthase and nonribosomal peptide synthetase gene clusters in seven strains of five representative Nocardia species.</title>
        <authorList>
            <person name="Komaki H."/>
            <person name="Ichikawa N."/>
            <person name="Hosoyama A."/>
            <person name="Takahashi-Nakaguchi A."/>
            <person name="Matsuzawa T."/>
            <person name="Suzuki K."/>
            <person name="Fujita N."/>
            <person name="Gonoi T."/>
        </authorList>
    </citation>
    <scope>NUCLEOTIDE SEQUENCE [LARGE SCALE GENOMIC DNA]</scope>
    <source>
        <strain evidence="2 3">NBRC 15531</strain>
    </source>
</reference>
<feature type="transmembrane region" description="Helical" evidence="1">
    <location>
        <begin position="145"/>
        <end position="170"/>
    </location>
</feature>
<name>U5E7C5_NOCAS</name>
<sequence>MTTSQLRHVAGHLLTPLLMCLGMAFAYLGAFHQPTPNHLELAVVGDSPQAMVLAQTMKDKAGSKVDIVTVPDRAAAIDALNERELIGAYVPDTQHPELLVATAGSDTSAMAAEVAFRQVSDHQGVPLVVTDITAKADGDPTGQGLFFLLVALSVGAYGSVAVIGAAGAMLRMRVRAAVGMVTALVVSLIGVLVAGPAFGVIDHDYAAVFGIAWLYSAGIILIGIGLHTFLKRWTTLALITLFVMLNFTTSGGVYGPQLQNGFFGALHAFWNGADFVEGLRSLLYFESAAGFGTRLLGLLGWLAVGVLLVVVAGRYEARNQPKPVAAAAVEEEIGEAVAV</sequence>
<feature type="transmembrane region" description="Helical" evidence="1">
    <location>
        <begin position="205"/>
        <end position="226"/>
    </location>
</feature>
<dbReference type="eggNOG" id="COG0842">
    <property type="taxonomic scope" value="Bacteria"/>
</dbReference>
<feature type="transmembrane region" description="Helical" evidence="1">
    <location>
        <begin position="233"/>
        <end position="254"/>
    </location>
</feature>
<keyword evidence="1" id="KW-1133">Transmembrane helix</keyword>
<keyword evidence="1" id="KW-0472">Membrane</keyword>
<keyword evidence="1" id="KW-0812">Transmembrane</keyword>
<accession>U5E7C5</accession>
<proteinExistence type="predicted"/>
<comment type="caution">
    <text evidence="2">The sequence shown here is derived from an EMBL/GenBank/DDBJ whole genome shotgun (WGS) entry which is preliminary data.</text>
</comment>
<protein>
    <recommendedName>
        <fullName evidence="4">DUF3533 domain-containing protein</fullName>
    </recommendedName>
</protein>
<feature type="transmembrane region" description="Helical" evidence="1">
    <location>
        <begin position="177"/>
        <end position="199"/>
    </location>
</feature>
<feature type="transmembrane region" description="Helical" evidence="1">
    <location>
        <begin position="291"/>
        <end position="312"/>
    </location>
</feature>
<dbReference type="AlphaFoldDB" id="U5E7C5"/>
<dbReference type="GeneID" id="91517777"/>
<dbReference type="EMBL" id="BAFO02000032">
    <property type="protein sequence ID" value="GAD85867.1"/>
    <property type="molecule type" value="Genomic_DNA"/>
</dbReference>
<feature type="transmembrane region" description="Helical" evidence="1">
    <location>
        <begin position="12"/>
        <end position="31"/>
    </location>
</feature>
<evidence type="ECO:0000313" key="2">
    <source>
        <dbReference type="EMBL" id="GAD85867.1"/>
    </source>
</evidence>
<keyword evidence="3" id="KW-1185">Reference proteome</keyword>
<gene>
    <name evidence="2" type="ORF">NCAST_32_03510</name>
</gene>
<evidence type="ECO:0008006" key="4">
    <source>
        <dbReference type="Google" id="ProtNLM"/>
    </source>
</evidence>
<dbReference type="STRING" id="1824.SAMN05444423_102753"/>
<dbReference type="OrthoDB" id="3288304at2"/>
<dbReference type="Proteomes" id="UP000017048">
    <property type="component" value="Unassembled WGS sequence"/>
</dbReference>
<organism evidence="2 3">
    <name type="scientific">Nocardia asteroides NBRC 15531</name>
    <dbReference type="NCBI Taxonomy" id="1110697"/>
    <lineage>
        <taxon>Bacteria</taxon>
        <taxon>Bacillati</taxon>
        <taxon>Actinomycetota</taxon>
        <taxon>Actinomycetes</taxon>
        <taxon>Mycobacteriales</taxon>
        <taxon>Nocardiaceae</taxon>
        <taxon>Nocardia</taxon>
    </lineage>
</organism>
<evidence type="ECO:0000313" key="3">
    <source>
        <dbReference type="Proteomes" id="UP000017048"/>
    </source>
</evidence>
<evidence type="ECO:0000256" key="1">
    <source>
        <dbReference type="SAM" id="Phobius"/>
    </source>
</evidence>
<dbReference type="RefSeq" id="WP_019047355.1">
    <property type="nucleotide sequence ID" value="NZ_BAFO02000032.1"/>
</dbReference>